<dbReference type="SUPFAM" id="SSF54523">
    <property type="entry name" value="Pili subunits"/>
    <property type="match status" value="1"/>
</dbReference>
<keyword evidence="1" id="KW-0472">Membrane</keyword>
<name>A0A7Y2E8I4_UNCEI</name>
<accession>A0A7Y2E8I4</accession>
<sequence length="152" mass="16695">MRGNAQGLSVLELLVSLAVMGVLVAAVPFMMNAATDSIQSTEQAQEQIQEWSFCLELFHRDVATATDARVISHNLILTVEGGEVRFRVDAGDLFREVRLTGGSWEMLPKRPVAVLRPDETVTFRVDGTLGLASMEVANGGDTWQTVFKRRSS</sequence>
<dbReference type="Pfam" id="PF07963">
    <property type="entry name" value="N_methyl"/>
    <property type="match status" value="1"/>
</dbReference>
<keyword evidence="1" id="KW-0812">Transmembrane</keyword>
<organism evidence="2 3">
    <name type="scientific">Eiseniibacteriota bacterium</name>
    <dbReference type="NCBI Taxonomy" id="2212470"/>
    <lineage>
        <taxon>Bacteria</taxon>
        <taxon>Candidatus Eiseniibacteriota</taxon>
    </lineage>
</organism>
<dbReference type="InterPro" id="IPR012902">
    <property type="entry name" value="N_methyl_site"/>
</dbReference>
<dbReference type="Proteomes" id="UP000547674">
    <property type="component" value="Unassembled WGS sequence"/>
</dbReference>
<keyword evidence="1" id="KW-1133">Transmembrane helix</keyword>
<dbReference type="EMBL" id="JABDJR010000039">
    <property type="protein sequence ID" value="NNF05340.1"/>
    <property type="molecule type" value="Genomic_DNA"/>
</dbReference>
<evidence type="ECO:0000313" key="3">
    <source>
        <dbReference type="Proteomes" id="UP000547674"/>
    </source>
</evidence>
<protein>
    <recommendedName>
        <fullName evidence="4">Prepilin-type N-terminal cleavage/methylation domain-containing protein</fullName>
    </recommendedName>
</protein>
<evidence type="ECO:0000256" key="1">
    <source>
        <dbReference type="SAM" id="Phobius"/>
    </source>
</evidence>
<evidence type="ECO:0008006" key="4">
    <source>
        <dbReference type="Google" id="ProtNLM"/>
    </source>
</evidence>
<feature type="transmembrane region" description="Helical" evidence="1">
    <location>
        <begin position="7"/>
        <end position="31"/>
    </location>
</feature>
<proteinExistence type="predicted"/>
<dbReference type="InterPro" id="IPR045584">
    <property type="entry name" value="Pilin-like"/>
</dbReference>
<evidence type="ECO:0000313" key="2">
    <source>
        <dbReference type="EMBL" id="NNF05340.1"/>
    </source>
</evidence>
<comment type="caution">
    <text evidence="2">The sequence shown here is derived from an EMBL/GenBank/DDBJ whole genome shotgun (WGS) entry which is preliminary data.</text>
</comment>
<dbReference type="AlphaFoldDB" id="A0A7Y2E8I4"/>
<reference evidence="2 3" key="1">
    <citation type="submission" date="2020-03" db="EMBL/GenBank/DDBJ databases">
        <title>Metabolic flexibility allows generalist bacteria to become dominant in a frequently disturbed ecosystem.</title>
        <authorList>
            <person name="Chen Y.-J."/>
            <person name="Leung P.M."/>
            <person name="Bay S.K."/>
            <person name="Hugenholtz P."/>
            <person name="Kessler A.J."/>
            <person name="Shelley G."/>
            <person name="Waite D.W."/>
            <person name="Cook P.L."/>
            <person name="Greening C."/>
        </authorList>
    </citation>
    <scope>NUCLEOTIDE SEQUENCE [LARGE SCALE GENOMIC DNA]</scope>
    <source>
        <strain evidence="2">SS_bin_28</strain>
    </source>
</reference>
<gene>
    <name evidence="2" type="ORF">HKN21_01135</name>
</gene>